<dbReference type="Proteomes" id="UP000426265">
    <property type="component" value="Unassembled WGS sequence"/>
</dbReference>
<dbReference type="EMBL" id="CACRSJ010000110">
    <property type="protein sequence ID" value="VYS65974.1"/>
    <property type="molecule type" value="Genomic_DNA"/>
</dbReference>
<evidence type="ECO:0000313" key="1">
    <source>
        <dbReference type="EMBL" id="VYS65974.1"/>
    </source>
</evidence>
<sequence>MKACWSSWLDVFSNEVFNLDGFSGKSRCLSDSDFVGAMREGEHFSLNSNGEVIRYISSRDCTP</sequence>
<name>A0A654FZ44_ARATH</name>
<protein>
    <submittedName>
        <fullName evidence="1">Uncharacterized protein</fullName>
    </submittedName>
</protein>
<gene>
    <name evidence="1" type="ORF">AN1_LOCUS21378</name>
</gene>
<reference evidence="1 2" key="1">
    <citation type="submission" date="2019-11" db="EMBL/GenBank/DDBJ databases">
        <authorList>
            <person name="Jiao W.-B."/>
            <person name="Schneeberger K."/>
        </authorList>
    </citation>
    <scope>NUCLEOTIDE SEQUENCE [LARGE SCALE GENOMIC DNA]</scope>
    <source>
        <strain evidence="2">cv. An-1</strain>
    </source>
</reference>
<accession>A0A654FZ44</accession>
<proteinExistence type="predicted"/>
<dbReference type="AlphaFoldDB" id="A0A654FZ44"/>
<evidence type="ECO:0000313" key="2">
    <source>
        <dbReference type="Proteomes" id="UP000426265"/>
    </source>
</evidence>
<organism evidence="1 2">
    <name type="scientific">Arabidopsis thaliana</name>
    <name type="common">Mouse-ear cress</name>
    <dbReference type="NCBI Taxonomy" id="3702"/>
    <lineage>
        <taxon>Eukaryota</taxon>
        <taxon>Viridiplantae</taxon>
        <taxon>Streptophyta</taxon>
        <taxon>Embryophyta</taxon>
        <taxon>Tracheophyta</taxon>
        <taxon>Spermatophyta</taxon>
        <taxon>Magnoliopsida</taxon>
        <taxon>eudicotyledons</taxon>
        <taxon>Gunneridae</taxon>
        <taxon>Pentapetalae</taxon>
        <taxon>rosids</taxon>
        <taxon>malvids</taxon>
        <taxon>Brassicales</taxon>
        <taxon>Brassicaceae</taxon>
        <taxon>Camelineae</taxon>
        <taxon>Arabidopsis</taxon>
    </lineage>
</organism>